<feature type="compositionally biased region" description="Basic and acidic residues" evidence="1">
    <location>
        <begin position="85"/>
        <end position="96"/>
    </location>
</feature>
<evidence type="ECO:0000313" key="2">
    <source>
        <dbReference type="EMBL" id="KAJ1126172.1"/>
    </source>
</evidence>
<dbReference type="Proteomes" id="UP001066276">
    <property type="component" value="Chromosome 7"/>
</dbReference>
<evidence type="ECO:0000256" key="1">
    <source>
        <dbReference type="SAM" id="MobiDB-lite"/>
    </source>
</evidence>
<name>A0AAV7PFF8_PLEWA</name>
<accession>A0AAV7PFF8</accession>
<organism evidence="2 3">
    <name type="scientific">Pleurodeles waltl</name>
    <name type="common">Iberian ribbed newt</name>
    <dbReference type="NCBI Taxonomy" id="8319"/>
    <lineage>
        <taxon>Eukaryota</taxon>
        <taxon>Metazoa</taxon>
        <taxon>Chordata</taxon>
        <taxon>Craniata</taxon>
        <taxon>Vertebrata</taxon>
        <taxon>Euteleostomi</taxon>
        <taxon>Amphibia</taxon>
        <taxon>Batrachia</taxon>
        <taxon>Caudata</taxon>
        <taxon>Salamandroidea</taxon>
        <taxon>Salamandridae</taxon>
        <taxon>Pleurodelinae</taxon>
        <taxon>Pleurodeles</taxon>
    </lineage>
</organism>
<gene>
    <name evidence="2" type="ORF">NDU88_004580</name>
</gene>
<proteinExistence type="predicted"/>
<comment type="caution">
    <text evidence="2">The sequence shown here is derived from an EMBL/GenBank/DDBJ whole genome shotgun (WGS) entry which is preliminary data.</text>
</comment>
<feature type="region of interest" description="Disordered" evidence="1">
    <location>
        <begin position="45"/>
        <end position="130"/>
    </location>
</feature>
<keyword evidence="3" id="KW-1185">Reference proteome</keyword>
<reference evidence="2" key="1">
    <citation type="journal article" date="2022" name="bioRxiv">
        <title>Sequencing and chromosome-scale assembly of the giantPleurodeles waltlgenome.</title>
        <authorList>
            <person name="Brown T."/>
            <person name="Elewa A."/>
            <person name="Iarovenko S."/>
            <person name="Subramanian E."/>
            <person name="Araus A.J."/>
            <person name="Petzold A."/>
            <person name="Susuki M."/>
            <person name="Suzuki K.-i.T."/>
            <person name="Hayashi T."/>
            <person name="Toyoda A."/>
            <person name="Oliveira C."/>
            <person name="Osipova E."/>
            <person name="Leigh N.D."/>
            <person name="Simon A."/>
            <person name="Yun M.H."/>
        </authorList>
    </citation>
    <scope>NUCLEOTIDE SEQUENCE</scope>
    <source>
        <strain evidence="2">20211129_DDA</strain>
        <tissue evidence="2">Liver</tissue>
    </source>
</reference>
<evidence type="ECO:0000313" key="3">
    <source>
        <dbReference type="Proteomes" id="UP001066276"/>
    </source>
</evidence>
<feature type="compositionally biased region" description="Polar residues" evidence="1">
    <location>
        <begin position="97"/>
        <end position="111"/>
    </location>
</feature>
<dbReference type="EMBL" id="JANPWB010000011">
    <property type="protein sequence ID" value="KAJ1126172.1"/>
    <property type="molecule type" value="Genomic_DNA"/>
</dbReference>
<dbReference type="AlphaFoldDB" id="A0AAV7PFF8"/>
<protein>
    <submittedName>
        <fullName evidence="2">Uncharacterized protein</fullName>
    </submittedName>
</protein>
<sequence>MRRLLQANTPNAVHHTTRRSAVIEPRALSTHHCLVPNCLTRSLQGEHWHRQYQRRRRPPLNESVSPPASPALQEPADTGLPNRNTDTEGGHHDKPSDSPQLPSHIQYSSVCHRQPKHLSQLLKDRHPAKF</sequence>